<comment type="caution">
    <text evidence="3">The sequence shown here is derived from an EMBL/GenBank/DDBJ whole genome shotgun (WGS) entry which is preliminary data.</text>
</comment>
<keyword evidence="1" id="KW-0808">Transferase</keyword>
<accession>A0A9Q6MTP2</accession>
<feature type="domain" description="N-acetyltransferase" evidence="2">
    <location>
        <begin position="1"/>
        <end position="149"/>
    </location>
</feature>
<organism evidence="3 4">
    <name type="scientific">Staphylococcus succinus</name>
    <dbReference type="NCBI Taxonomy" id="61015"/>
    <lineage>
        <taxon>Bacteria</taxon>
        <taxon>Bacillati</taxon>
        <taxon>Bacillota</taxon>
        <taxon>Bacilli</taxon>
        <taxon>Bacillales</taxon>
        <taxon>Staphylococcaceae</taxon>
        <taxon>Staphylococcus</taxon>
    </lineage>
</organism>
<dbReference type="InterPro" id="IPR050769">
    <property type="entry name" value="NAT_camello-type"/>
</dbReference>
<dbReference type="AlphaFoldDB" id="A0A9Q6MTP2"/>
<dbReference type="GO" id="GO:0008080">
    <property type="term" value="F:N-acetyltransferase activity"/>
    <property type="evidence" value="ECO:0007669"/>
    <property type="project" value="InterPro"/>
</dbReference>
<gene>
    <name evidence="3" type="ORF">BU058_12500</name>
</gene>
<protein>
    <submittedName>
        <fullName evidence="3">N-acetyltransferase</fullName>
    </submittedName>
</protein>
<dbReference type="SUPFAM" id="SSF55729">
    <property type="entry name" value="Acyl-CoA N-acyltransferases (Nat)"/>
    <property type="match status" value="1"/>
</dbReference>
<evidence type="ECO:0000313" key="4">
    <source>
        <dbReference type="Proteomes" id="UP000241960"/>
    </source>
</evidence>
<dbReference type="InterPro" id="IPR000182">
    <property type="entry name" value="GNAT_dom"/>
</dbReference>
<reference evidence="3 4" key="1">
    <citation type="journal article" date="2016" name="Front. Microbiol.">
        <title>Comprehensive Phylogenetic Analysis of Bovine Non-aureus Staphylococci Species Based on Whole-Genome Sequencing.</title>
        <authorList>
            <person name="Naushad S."/>
            <person name="Barkema H.W."/>
            <person name="Luby C."/>
            <person name="Condas L.A."/>
            <person name="Nobrega D.B."/>
            <person name="Carson D.A."/>
            <person name="De Buck J."/>
        </authorList>
    </citation>
    <scope>NUCLEOTIDE SEQUENCE [LARGE SCALE GENOMIC DNA]</scope>
    <source>
        <strain evidence="3 4">SNUC 1231</strain>
    </source>
</reference>
<dbReference type="InterPro" id="IPR016181">
    <property type="entry name" value="Acyl_CoA_acyltransferase"/>
</dbReference>
<dbReference type="RefSeq" id="WP_073504808.1">
    <property type="nucleotide sequence ID" value="NZ_CP018199.1"/>
</dbReference>
<evidence type="ECO:0000259" key="2">
    <source>
        <dbReference type="PROSITE" id="PS51186"/>
    </source>
</evidence>
<dbReference type="PANTHER" id="PTHR13947">
    <property type="entry name" value="GNAT FAMILY N-ACETYLTRANSFERASE"/>
    <property type="match status" value="1"/>
</dbReference>
<evidence type="ECO:0000256" key="1">
    <source>
        <dbReference type="ARBA" id="ARBA00022679"/>
    </source>
</evidence>
<sequence length="149" mass="16970">MIEKIDSIKEAPFSLLLLADPSKEFILEHLRKGECFVFKENMEIIGCYVLREVSTESVEIVNIVVAESKQNLGIGKKLLANACDYAKEKGYIEICVGTGNSSLQPLLFYQKSGFRITSIDFGFFERNYEDPIYEHGILCRDMICLSKRL</sequence>
<name>A0A9Q6MTP2_9STAP</name>
<evidence type="ECO:0000313" key="3">
    <source>
        <dbReference type="EMBL" id="PTI73882.1"/>
    </source>
</evidence>
<dbReference type="Proteomes" id="UP000241960">
    <property type="component" value="Unassembled WGS sequence"/>
</dbReference>
<dbReference type="PANTHER" id="PTHR13947:SF37">
    <property type="entry name" value="LD18367P"/>
    <property type="match status" value="1"/>
</dbReference>
<dbReference type="CDD" id="cd04301">
    <property type="entry name" value="NAT_SF"/>
    <property type="match status" value="1"/>
</dbReference>
<proteinExistence type="predicted"/>
<dbReference type="EMBL" id="PZFQ01000057">
    <property type="protein sequence ID" value="PTI73882.1"/>
    <property type="molecule type" value="Genomic_DNA"/>
</dbReference>
<dbReference type="PROSITE" id="PS51186">
    <property type="entry name" value="GNAT"/>
    <property type="match status" value="1"/>
</dbReference>
<dbReference type="Pfam" id="PF00583">
    <property type="entry name" value="Acetyltransf_1"/>
    <property type="match status" value="1"/>
</dbReference>
<dbReference type="Gene3D" id="3.40.630.30">
    <property type="match status" value="1"/>
</dbReference>